<keyword evidence="2" id="KW-1185">Reference proteome</keyword>
<organism evidence="1 2">
    <name type="scientific">Pristionchus mayeri</name>
    <dbReference type="NCBI Taxonomy" id="1317129"/>
    <lineage>
        <taxon>Eukaryota</taxon>
        <taxon>Metazoa</taxon>
        <taxon>Ecdysozoa</taxon>
        <taxon>Nematoda</taxon>
        <taxon>Chromadorea</taxon>
        <taxon>Rhabditida</taxon>
        <taxon>Rhabditina</taxon>
        <taxon>Diplogasteromorpha</taxon>
        <taxon>Diplogasteroidea</taxon>
        <taxon>Neodiplogasteridae</taxon>
        <taxon>Pristionchus</taxon>
    </lineage>
</organism>
<protein>
    <submittedName>
        <fullName evidence="1">Uncharacterized protein</fullName>
    </submittedName>
</protein>
<proteinExistence type="predicted"/>
<name>A0AAN5BZA4_9BILA</name>
<evidence type="ECO:0000313" key="1">
    <source>
        <dbReference type="EMBL" id="GMR30828.1"/>
    </source>
</evidence>
<comment type="caution">
    <text evidence="1">The sequence shown here is derived from an EMBL/GenBank/DDBJ whole genome shotgun (WGS) entry which is preliminary data.</text>
</comment>
<dbReference type="EMBL" id="BTRK01000001">
    <property type="protein sequence ID" value="GMR30828.1"/>
    <property type="molecule type" value="Genomic_DNA"/>
</dbReference>
<dbReference type="Proteomes" id="UP001328107">
    <property type="component" value="Unassembled WGS sequence"/>
</dbReference>
<gene>
    <name evidence="1" type="ORF">PMAYCL1PPCAC_01023</name>
</gene>
<evidence type="ECO:0000313" key="2">
    <source>
        <dbReference type="Proteomes" id="UP001328107"/>
    </source>
</evidence>
<sequence>MESDSFRRSIKGGNCHLAASLNGPNDPIVNLVSSLLASRIIRAEINARNFYMGDYGVCAALLSRSSIDQMNIRMNGLEDPAEPAIISLASRTKEIVVICDWTRLSDPAAFIERIAEECSVLLGPLDITPSSFFRLPRAFWQQFLNENSRMVRSSG</sequence>
<dbReference type="AlphaFoldDB" id="A0AAN5BZA4"/>
<accession>A0AAN5BZA4</accession>
<reference evidence="2" key="1">
    <citation type="submission" date="2022-10" db="EMBL/GenBank/DDBJ databases">
        <title>Genome assembly of Pristionchus species.</title>
        <authorList>
            <person name="Yoshida K."/>
            <person name="Sommer R.J."/>
        </authorList>
    </citation>
    <scope>NUCLEOTIDE SEQUENCE [LARGE SCALE GENOMIC DNA]</scope>
    <source>
        <strain evidence="2">RS5460</strain>
    </source>
</reference>